<organism evidence="2 3">
    <name type="scientific">Natronococcus occultus SP4</name>
    <dbReference type="NCBI Taxonomy" id="694430"/>
    <lineage>
        <taxon>Archaea</taxon>
        <taxon>Methanobacteriati</taxon>
        <taxon>Methanobacteriota</taxon>
        <taxon>Stenosarchaea group</taxon>
        <taxon>Halobacteria</taxon>
        <taxon>Halobacteriales</taxon>
        <taxon>Natrialbaceae</taxon>
        <taxon>Natronococcus</taxon>
    </lineage>
</organism>
<dbReference type="AlphaFoldDB" id="L0K3J9"/>
<dbReference type="KEGG" id="nou:Natoc_3180"/>
<dbReference type="PROSITE" id="PS51257">
    <property type="entry name" value="PROKAR_LIPOPROTEIN"/>
    <property type="match status" value="1"/>
</dbReference>
<feature type="compositionally biased region" description="Basic and acidic residues" evidence="1">
    <location>
        <begin position="100"/>
        <end position="112"/>
    </location>
</feature>
<feature type="compositionally biased region" description="Low complexity" evidence="1">
    <location>
        <begin position="113"/>
        <end position="123"/>
    </location>
</feature>
<gene>
    <name evidence="2" type="ORF">Natoc_3180</name>
</gene>
<keyword evidence="3" id="KW-1185">Reference proteome</keyword>
<dbReference type="EMBL" id="CP003929">
    <property type="protein sequence ID" value="AGB38919.1"/>
    <property type="molecule type" value="Genomic_DNA"/>
</dbReference>
<reference evidence="2 3" key="1">
    <citation type="submission" date="2012-11" db="EMBL/GenBank/DDBJ databases">
        <title>FINISHED of Natronococcus occultus SP4, DSM 3396.</title>
        <authorList>
            <consortium name="DOE Joint Genome Institute"/>
            <person name="Eisen J."/>
            <person name="Huntemann M."/>
            <person name="Wei C.-L."/>
            <person name="Han J."/>
            <person name="Detter J.C."/>
            <person name="Han C."/>
            <person name="Tapia R."/>
            <person name="Chen A."/>
            <person name="Kyrpides N."/>
            <person name="Mavromatis K."/>
            <person name="Markowitz V."/>
            <person name="Szeto E."/>
            <person name="Ivanova N."/>
            <person name="Mikhailova N."/>
            <person name="Ovchinnikova G."/>
            <person name="Pagani I."/>
            <person name="Pati A."/>
            <person name="Goodwin L."/>
            <person name="Nordberg H.P."/>
            <person name="Cantor M.N."/>
            <person name="Hua S.X."/>
            <person name="Woyke T."/>
            <person name="Eisen J."/>
            <person name="Klenk H.-P."/>
            <person name="Klenk H.-P."/>
        </authorList>
    </citation>
    <scope>NUCLEOTIDE SEQUENCE [LARGE SCALE GENOMIC DNA]</scope>
    <source>
        <strain evidence="2 3">SP4</strain>
    </source>
</reference>
<accession>L0K3J9</accession>
<evidence type="ECO:0000313" key="3">
    <source>
        <dbReference type="Proteomes" id="UP000010878"/>
    </source>
</evidence>
<dbReference type="HOGENOM" id="CLU_2010149_0_0_2"/>
<feature type="region of interest" description="Disordered" evidence="1">
    <location>
        <begin position="24"/>
        <end position="51"/>
    </location>
</feature>
<evidence type="ECO:0000313" key="2">
    <source>
        <dbReference type="EMBL" id="AGB38919.1"/>
    </source>
</evidence>
<dbReference type="STRING" id="694430.Natoc_3180"/>
<dbReference type="RefSeq" id="WP_015322358.1">
    <property type="nucleotide sequence ID" value="NC_019974.1"/>
</dbReference>
<feature type="region of interest" description="Disordered" evidence="1">
    <location>
        <begin position="100"/>
        <end position="123"/>
    </location>
</feature>
<dbReference type="Proteomes" id="UP000010878">
    <property type="component" value="Chromosome"/>
</dbReference>
<name>L0K3J9_9EURY</name>
<proteinExistence type="predicted"/>
<protein>
    <submittedName>
        <fullName evidence="2">Uncharacterized protein</fullName>
    </submittedName>
</protein>
<dbReference type="GeneID" id="14403567"/>
<evidence type="ECO:0000256" key="1">
    <source>
        <dbReference type="SAM" id="MobiDB-lite"/>
    </source>
</evidence>
<feature type="compositionally biased region" description="Acidic residues" evidence="1">
    <location>
        <begin position="35"/>
        <end position="45"/>
    </location>
</feature>
<sequence length="123" mass="13028">MKRRWILAPTGTVTAAAIAGCLGNEDGVPSRTDEDANAADADEDATVDREHPTLAVVDAHLTAAAEDGETVEAFERFTLLTDDGNEVVAVLVDGEELVIHRESDGSSRHRPFESPSSSPESTP</sequence>